<feature type="transmembrane region" description="Helical" evidence="1">
    <location>
        <begin position="217"/>
        <end position="236"/>
    </location>
</feature>
<organism evidence="3 5">
    <name type="scientific">Mycobacterium kubicae</name>
    <dbReference type="NCBI Taxonomy" id="120959"/>
    <lineage>
        <taxon>Bacteria</taxon>
        <taxon>Bacillati</taxon>
        <taxon>Actinomycetota</taxon>
        <taxon>Actinomycetes</taxon>
        <taxon>Mycobacteriales</taxon>
        <taxon>Mycobacteriaceae</taxon>
        <taxon>Mycobacterium</taxon>
        <taxon>Mycobacterium simiae complex</taxon>
    </lineage>
</organism>
<dbReference type="PANTHER" id="PTHR37330">
    <property type="entry name" value="CONSERVED TRANSMEMBRANE PROTEIN-RELATED"/>
    <property type="match status" value="1"/>
</dbReference>
<evidence type="ECO:0000256" key="1">
    <source>
        <dbReference type="SAM" id="Phobius"/>
    </source>
</evidence>
<dbReference type="Pfam" id="PF14494">
    <property type="entry name" value="DUF4436"/>
    <property type="match status" value="1"/>
</dbReference>
<dbReference type="EMBL" id="CP065047">
    <property type="protein sequence ID" value="QPI38994.1"/>
    <property type="molecule type" value="Genomic_DNA"/>
</dbReference>
<keyword evidence="1" id="KW-1133">Transmembrane helix</keyword>
<sequence>MRWGIASVTAFVAAYVGLVALYALAGMGPSHPLTQATPASDGTTVTLDVVGIQPYRNALVADLTVSPGPALLNPRTGNLTEDLTVTVTSATTPTSRSWPKGTQPGVFPVSLNITGDVSDWPFDSYSSKPVSVDLFRGAPQLPERASVGFVDRLPGWKLDVEGGTTGDILTPYRAQVHRSPSTIALAIVLLGVLVALAGLGLFVAVQTARDKRKFQPPMTTWFAAMLFAVVPLRNALPDSPPFGAWIDVTVVLWVIVVLVLSMTLYVSCWWRHLRPEGQP</sequence>
<gene>
    <name evidence="3" type="ORF">I2456_05675</name>
    <name evidence="2" type="ORF">MKUB_06130</name>
</gene>
<evidence type="ECO:0000313" key="3">
    <source>
        <dbReference type="EMBL" id="QPI38994.1"/>
    </source>
</evidence>
<keyword evidence="4" id="KW-1185">Reference proteome</keyword>
<evidence type="ECO:0000313" key="2">
    <source>
        <dbReference type="EMBL" id="GFG63123.1"/>
    </source>
</evidence>
<evidence type="ECO:0000313" key="4">
    <source>
        <dbReference type="Proteomes" id="UP000465306"/>
    </source>
</evidence>
<dbReference type="KEGG" id="mku:I2456_05675"/>
<dbReference type="RefSeq" id="WP_085073716.1">
    <property type="nucleotide sequence ID" value="NZ_BLKU01000002.1"/>
</dbReference>
<dbReference type="Proteomes" id="UP000465306">
    <property type="component" value="Unassembled WGS sequence"/>
</dbReference>
<dbReference type="EMBL" id="BLKU01000002">
    <property type="protein sequence ID" value="GFG63123.1"/>
    <property type="molecule type" value="Genomic_DNA"/>
</dbReference>
<reference evidence="3" key="3">
    <citation type="submission" date="2020-11" db="EMBL/GenBank/DDBJ databases">
        <title>Intraspecies plasmid and genomic variation of Mycobacterium kubicae revealed by the complete genome sequences of two clinical isolates.</title>
        <authorList>
            <person name="Hendrix J.R."/>
            <person name="Epperson L.E."/>
            <person name="Honda J.R."/>
            <person name="Strong M."/>
        </authorList>
    </citation>
    <scope>NUCLEOTIDE SEQUENCE</scope>
    <source>
        <strain evidence="3">JCM 13573</strain>
    </source>
</reference>
<protein>
    <submittedName>
        <fullName evidence="3">DUF4436 domain-containing protein</fullName>
    </submittedName>
</protein>
<keyword evidence="1" id="KW-0812">Transmembrane</keyword>
<name>A0AAX1JBT2_9MYCO</name>
<reference evidence="2 4" key="1">
    <citation type="journal article" date="2019" name="Emerg. Microbes Infect.">
        <title>Comprehensive subspecies identification of 175 nontuberculous mycobacteria species based on 7547 genomic profiles.</title>
        <authorList>
            <person name="Matsumoto Y."/>
            <person name="Kinjo T."/>
            <person name="Motooka D."/>
            <person name="Nabeya D."/>
            <person name="Jung N."/>
            <person name="Uechi K."/>
            <person name="Horii T."/>
            <person name="Iida T."/>
            <person name="Fujita J."/>
            <person name="Nakamura S."/>
        </authorList>
    </citation>
    <scope>NUCLEOTIDE SEQUENCE [LARGE SCALE GENOMIC DNA]</scope>
    <source>
        <strain evidence="2 4">JCM 13573</strain>
    </source>
</reference>
<reference evidence="2" key="2">
    <citation type="submission" date="2020-02" db="EMBL/GenBank/DDBJ databases">
        <authorList>
            <person name="Matsumoto Y."/>
            <person name="Kinjo T."/>
            <person name="Motooka D."/>
            <person name="Nabeya D."/>
            <person name="Jung N."/>
            <person name="Uechi K."/>
            <person name="Horii T."/>
            <person name="Iida T."/>
            <person name="Fujita J."/>
            <person name="Nakamura S."/>
        </authorList>
    </citation>
    <scope>NUCLEOTIDE SEQUENCE</scope>
    <source>
        <strain evidence="2">JCM 13573</strain>
    </source>
</reference>
<feature type="transmembrane region" description="Helical" evidence="1">
    <location>
        <begin position="183"/>
        <end position="205"/>
    </location>
</feature>
<accession>A0AAX1JBT2</accession>
<feature type="transmembrane region" description="Helical" evidence="1">
    <location>
        <begin position="242"/>
        <end position="266"/>
    </location>
</feature>
<dbReference type="AlphaFoldDB" id="A0AAX1JBT2"/>
<evidence type="ECO:0000313" key="5">
    <source>
        <dbReference type="Proteomes" id="UP000663583"/>
    </source>
</evidence>
<dbReference type="PANTHER" id="PTHR37330:SF1">
    <property type="entry name" value="CONSERVED TRANSMEMBRANE PROTEIN-RELATED"/>
    <property type="match status" value="1"/>
</dbReference>
<dbReference type="Proteomes" id="UP000663583">
    <property type="component" value="Chromosome"/>
</dbReference>
<keyword evidence="1" id="KW-0472">Membrane</keyword>
<dbReference type="InterPro" id="IPR027948">
    <property type="entry name" value="DUF4436"/>
</dbReference>
<proteinExistence type="predicted"/>